<dbReference type="InterPro" id="IPR000073">
    <property type="entry name" value="AB_hydrolase_1"/>
</dbReference>
<dbReference type="Pfam" id="PF08386">
    <property type="entry name" value="Abhydrolase_4"/>
    <property type="match status" value="1"/>
</dbReference>
<dbReference type="Pfam" id="PF00561">
    <property type="entry name" value="Abhydrolase_1"/>
    <property type="match status" value="1"/>
</dbReference>
<dbReference type="PANTHER" id="PTHR43248">
    <property type="entry name" value="2-SUCCINYL-6-HYDROXY-2,4-CYCLOHEXADIENE-1-CARBOXYLATE SYNTHASE"/>
    <property type="match status" value="1"/>
</dbReference>
<dbReference type="InterPro" id="IPR029058">
    <property type="entry name" value="AB_hydrolase_fold"/>
</dbReference>
<dbReference type="PANTHER" id="PTHR43248:SF29">
    <property type="entry name" value="TRIPEPTIDYL AMINOPEPTIDASE"/>
    <property type="match status" value="1"/>
</dbReference>
<reference evidence="7" key="1">
    <citation type="journal article" date="2014" name="Stand. Genomic Sci.">
        <title>Complete genome sequence of Burkholderia phymatum STM815(T), a broad host range and efficient nitrogen-fixing symbiont of Mimosa species.</title>
        <authorList>
            <person name="Moulin L."/>
            <person name="Klonowska A."/>
            <person name="Caroline B."/>
            <person name="Booth K."/>
            <person name="Vriezen J.A."/>
            <person name="Melkonian R."/>
            <person name="James E.K."/>
            <person name="Young J.P."/>
            <person name="Bena G."/>
            <person name="Hauser L."/>
            <person name="Land M."/>
            <person name="Kyrpides N."/>
            <person name="Bruce D."/>
            <person name="Chain P."/>
            <person name="Copeland A."/>
            <person name="Pitluck S."/>
            <person name="Woyke T."/>
            <person name="Lizotte-Waniewski M."/>
            <person name="Bristow J."/>
            <person name="Riley M."/>
        </authorList>
    </citation>
    <scope>NUCLEOTIDE SEQUENCE [LARGE SCALE GENOMIC DNA]</scope>
    <source>
        <strain evidence="7">DSM 17167 / CIP 108236 / LMG 21445 / STM815</strain>
        <plasmid evidence="7">Plasmid pBPHY02</plasmid>
    </source>
</reference>
<comment type="similarity">
    <text evidence="1">Belongs to the peptidase S33 family.</text>
</comment>
<dbReference type="HOGENOM" id="CLU_013364_3_1_4"/>
<dbReference type="InterPro" id="IPR051601">
    <property type="entry name" value="Serine_prot/Carboxylest_S33"/>
</dbReference>
<evidence type="ECO:0000256" key="3">
    <source>
        <dbReference type="ARBA" id="ARBA00022801"/>
    </source>
</evidence>
<protein>
    <submittedName>
        <fullName evidence="6">TAP domain protein</fullName>
    </submittedName>
</protein>
<dbReference type="eggNOG" id="COG0596">
    <property type="taxonomic scope" value="Bacteria"/>
</dbReference>
<gene>
    <name evidence="6" type="ordered locus">Bphy_7397</name>
</gene>
<feature type="domain" description="AB hydrolase-1" evidence="4">
    <location>
        <begin position="150"/>
        <end position="307"/>
    </location>
</feature>
<dbReference type="Proteomes" id="UP000001192">
    <property type="component" value="Plasmid pBPHY02"/>
</dbReference>
<keyword evidence="6" id="KW-0614">Plasmid</keyword>
<organism evidence="6 7">
    <name type="scientific">Paraburkholderia phymatum (strain DSM 17167 / CIP 108236 / LMG 21445 / STM815)</name>
    <name type="common">Burkholderia phymatum</name>
    <dbReference type="NCBI Taxonomy" id="391038"/>
    <lineage>
        <taxon>Bacteria</taxon>
        <taxon>Pseudomonadati</taxon>
        <taxon>Pseudomonadota</taxon>
        <taxon>Betaproteobacteria</taxon>
        <taxon>Burkholderiales</taxon>
        <taxon>Burkholderiaceae</taxon>
        <taxon>Paraburkholderia</taxon>
    </lineage>
</organism>
<proteinExistence type="inferred from homology"/>
<dbReference type="AlphaFoldDB" id="B2JXL5"/>
<dbReference type="Gene3D" id="3.40.50.1820">
    <property type="entry name" value="alpha/beta hydrolase"/>
    <property type="match status" value="1"/>
</dbReference>
<evidence type="ECO:0000313" key="6">
    <source>
        <dbReference type="EMBL" id="ACC76373.1"/>
    </source>
</evidence>
<dbReference type="SUPFAM" id="SSF53474">
    <property type="entry name" value="alpha/beta-Hydrolases"/>
    <property type="match status" value="1"/>
</dbReference>
<evidence type="ECO:0000259" key="5">
    <source>
        <dbReference type="Pfam" id="PF08386"/>
    </source>
</evidence>
<dbReference type="InterPro" id="IPR013595">
    <property type="entry name" value="Pept_S33_TAP-like_C"/>
</dbReference>
<dbReference type="KEGG" id="bph:Bphy_7397"/>
<sequence length="613" mass="65295">MIDRIAKVLKTARHIGIFGISLIAVGFYGCGGSDGSSRADATPASGDSGVDAALAPYYKQAISWHACSSDTFQDLDSDLLNQLSSRAGCATVKVPLDYDDVSKGSAGIGVLRVNAGKPASRLGAIWMNPGGPGESGLNMPLGVSKLWLLGNSANPVGQKLLQLSDAYDLIGFDPRGVGSSIQLVCNSNATRRFIPFTDRSAAANSAQMIDGREVASACGGTPLTSYINTEYTARDMEVIRVTLGYDKLNYYGTSYGTALGGRYASLFPDRTGRMILDSVVDITLPLAETSPAQAPAFQKILDEIVAPYVAARNDVLGLGSNADDVKKIARSGLAWLTSWLGETMSRSLYAQWQIDDVVADLAVAKGINKVLTANPMISSDALQREIALLHFFPQESEDAEATAQKKAKDAVSTYAAAVSGTTQSVHLDGTDGTYWSVVCNDGALIHPSEKYWTDLGNALAQSAPLIGGMYSDLPCLYWPFSARKPPSFVRAAMLSFLLLQDENDGPTPLSGARATAAVLKNSRLVVQSTTYDHGVAFTRSECVSGYMADYLLQGTLPNEGTMCAGSGLSTSTSTTTINSKRAVGARAEEYRTDMYTDDVEAEKTLQKLRKMIR</sequence>
<evidence type="ECO:0000259" key="4">
    <source>
        <dbReference type="Pfam" id="PF00561"/>
    </source>
</evidence>
<dbReference type="PROSITE" id="PS51257">
    <property type="entry name" value="PROKAR_LIPOPROTEIN"/>
    <property type="match status" value="1"/>
</dbReference>
<feature type="domain" description="Peptidase S33 tripeptidyl aminopeptidase-like C-terminal" evidence="5">
    <location>
        <begin position="471"/>
        <end position="563"/>
    </location>
</feature>
<keyword evidence="2" id="KW-0732">Signal</keyword>
<dbReference type="OrthoDB" id="5519806at2"/>
<keyword evidence="7" id="KW-1185">Reference proteome</keyword>
<name>B2JXL5_PARP8</name>
<accession>B2JXL5</accession>
<geneLocation type="plasmid" evidence="6 7">
    <name>pBPHY02</name>
</geneLocation>
<evidence type="ECO:0000256" key="2">
    <source>
        <dbReference type="ARBA" id="ARBA00022729"/>
    </source>
</evidence>
<dbReference type="RefSeq" id="WP_012406530.1">
    <property type="nucleotide sequence ID" value="NZ_CADFGH010000030.1"/>
</dbReference>
<dbReference type="GO" id="GO:0016787">
    <property type="term" value="F:hydrolase activity"/>
    <property type="evidence" value="ECO:0007669"/>
    <property type="project" value="UniProtKB-KW"/>
</dbReference>
<keyword evidence="3" id="KW-0378">Hydrolase</keyword>
<evidence type="ECO:0000256" key="1">
    <source>
        <dbReference type="ARBA" id="ARBA00010088"/>
    </source>
</evidence>
<evidence type="ECO:0000313" key="7">
    <source>
        <dbReference type="Proteomes" id="UP000001192"/>
    </source>
</evidence>
<dbReference type="EMBL" id="CP001046">
    <property type="protein sequence ID" value="ACC76373.1"/>
    <property type="molecule type" value="Genomic_DNA"/>
</dbReference>